<dbReference type="RefSeq" id="WP_252851291.1">
    <property type="nucleotide sequence ID" value="NZ_JAMXLR010000020.1"/>
</dbReference>
<dbReference type="InterPro" id="IPR023562">
    <property type="entry name" value="ClpP/TepA"/>
</dbReference>
<sequence length="209" mass="23049">MAGQEHQDEQQDEGPLEIAIVGDLTDNESELTDKLLGIEPGGSCTIYFDSPGGSPYCAMSLMTLIRIRRLNVTGIVTGECSSAALWPFAACQRRVVTPFSVLLFHPMRWQSEENVGLAEAAEWARHFGTLEKDMDKLLADLFQVSHDTMSNWITPGRYVSGREMAEAGLAELVEFSQLNTFLDQPDISLANGAAHRLKAHRPVEARKAT</sequence>
<name>A0A9X2F7V1_9BACT</name>
<gene>
    <name evidence="1" type="ORF">NG895_04680</name>
</gene>
<reference evidence="1" key="1">
    <citation type="submission" date="2022-06" db="EMBL/GenBank/DDBJ databases">
        <title>Aeoliella straminimaris, a novel planctomycete from sediments.</title>
        <authorList>
            <person name="Vitorino I.R."/>
            <person name="Lage O.M."/>
        </authorList>
    </citation>
    <scope>NUCLEOTIDE SEQUENCE</scope>
    <source>
        <strain evidence="1">ICT_H6.2</strain>
    </source>
</reference>
<accession>A0A9X2F7V1</accession>
<dbReference type="InterPro" id="IPR029045">
    <property type="entry name" value="ClpP/crotonase-like_dom_sf"/>
</dbReference>
<dbReference type="Gene3D" id="3.90.226.10">
    <property type="entry name" value="2-enoyl-CoA Hydratase, Chain A, domain 1"/>
    <property type="match status" value="1"/>
</dbReference>
<evidence type="ECO:0000313" key="1">
    <source>
        <dbReference type="EMBL" id="MCO6043192.1"/>
    </source>
</evidence>
<dbReference type="Proteomes" id="UP001155241">
    <property type="component" value="Unassembled WGS sequence"/>
</dbReference>
<keyword evidence="1" id="KW-0645">Protease</keyword>
<dbReference type="Pfam" id="PF00574">
    <property type="entry name" value="CLP_protease"/>
    <property type="match status" value="1"/>
</dbReference>
<organism evidence="1 2">
    <name type="scientific">Aeoliella straminimaris</name>
    <dbReference type="NCBI Taxonomy" id="2954799"/>
    <lineage>
        <taxon>Bacteria</taxon>
        <taxon>Pseudomonadati</taxon>
        <taxon>Planctomycetota</taxon>
        <taxon>Planctomycetia</taxon>
        <taxon>Pirellulales</taxon>
        <taxon>Lacipirellulaceae</taxon>
        <taxon>Aeoliella</taxon>
    </lineage>
</organism>
<evidence type="ECO:0000313" key="2">
    <source>
        <dbReference type="Proteomes" id="UP001155241"/>
    </source>
</evidence>
<protein>
    <submittedName>
        <fullName evidence="1">ATP-dependent Clp protease proteolytic subunit</fullName>
    </submittedName>
</protein>
<dbReference type="SUPFAM" id="SSF52096">
    <property type="entry name" value="ClpP/crotonase"/>
    <property type="match status" value="1"/>
</dbReference>
<keyword evidence="2" id="KW-1185">Reference proteome</keyword>
<dbReference type="GO" id="GO:0008233">
    <property type="term" value="F:peptidase activity"/>
    <property type="evidence" value="ECO:0007669"/>
    <property type="project" value="UniProtKB-KW"/>
</dbReference>
<keyword evidence="1" id="KW-0378">Hydrolase</keyword>
<comment type="caution">
    <text evidence="1">The sequence shown here is derived from an EMBL/GenBank/DDBJ whole genome shotgun (WGS) entry which is preliminary data.</text>
</comment>
<dbReference type="EMBL" id="JAMXLR010000020">
    <property type="protein sequence ID" value="MCO6043192.1"/>
    <property type="molecule type" value="Genomic_DNA"/>
</dbReference>
<dbReference type="AlphaFoldDB" id="A0A9X2F7V1"/>
<dbReference type="GO" id="GO:0006508">
    <property type="term" value="P:proteolysis"/>
    <property type="evidence" value="ECO:0007669"/>
    <property type="project" value="UniProtKB-KW"/>
</dbReference>
<proteinExistence type="predicted"/>